<proteinExistence type="predicted"/>
<accession>A0A6A6ZMD6</accession>
<dbReference type="GO" id="GO:0008270">
    <property type="term" value="F:zinc ion binding"/>
    <property type="evidence" value="ECO:0007669"/>
    <property type="project" value="UniProtKB-KW"/>
</dbReference>
<evidence type="ECO:0000256" key="4">
    <source>
        <dbReference type="PROSITE-ProRule" id="PRU00175"/>
    </source>
</evidence>
<keyword evidence="1" id="KW-0479">Metal-binding</keyword>
<dbReference type="Gene3D" id="3.30.40.10">
    <property type="entry name" value="Zinc/RING finger domain, C3HC4 (zinc finger)"/>
    <property type="match status" value="1"/>
</dbReference>
<dbReference type="Proteomes" id="UP000799424">
    <property type="component" value="Unassembled WGS sequence"/>
</dbReference>
<dbReference type="EMBL" id="MU006235">
    <property type="protein sequence ID" value="KAF2822271.1"/>
    <property type="molecule type" value="Genomic_DNA"/>
</dbReference>
<dbReference type="InterPro" id="IPR018957">
    <property type="entry name" value="Znf_C3HC4_RING-type"/>
</dbReference>
<dbReference type="InterPro" id="IPR001841">
    <property type="entry name" value="Znf_RING"/>
</dbReference>
<evidence type="ECO:0000256" key="2">
    <source>
        <dbReference type="ARBA" id="ARBA00022771"/>
    </source>
</evidence>
<dbReference type="OrthoDB" id="8062037at2759"/>
<evidence type="ECO:0000256" key="3">
    <source>
        <dbReference type="ARBA" id="ARBA00022833"/>
    </source>
</evidence>
<dbReference type="PROSITE" id="PS50089">
    <property type="entry name" value="ZF_RING_2"/>
    <property type="match status" value="1"/>
</dbReference>
<protein>
    <recommendedName>
        <fullName evidence="6">RING-type domain-containing protein</fullName>
    </recommendedName>
</protein>
<keyword evidence="3" id="KW-0862">Zinc</keyword>
<dbReference type="SUPFAM" id="SSF57850">
    <property type="entry name" value="RING/U-box"/>
    <property type="match status" value="1"/>
</dbReference>
<dbReference type="Pfam" id="PF00097">
    <property type="entry name" value="zf-C3HC4"/>
    <property type="match status" value="1"/>
</dbReference>
<evidence type="ECO:0000259" key="6">
    <source>
        <dbReference type="PROSITE" id="PS50089"/>
    </source>
</evidence>
<evidence type="ECO:0000313" key="7">
    <source>
        <dbReference type="EMBL" id="KAF2822271.1"/>
    </source>
</evidence>
<feature type="domain" description="RING-type" evidence="6">
    <location>
        <begin position="88"/>
        <end position="132"/>
    </location>
</feature>
<feature type="compositionally biased region" description="Basic and acidic residues" evidence="5">
    <location>
        <begin position="207"/>
        <end position="216"/>
    </location>
</feature>
<keyword evidence="8" id="KW-1185">Reference proteome</keyword>
<name>A0A6A6ZMD6_9PLEO</name>
<evidence type="ECO:0000256" key="1">
    <source>
        <dbReference type="ARBA" id="ARBA00022723"/>
    </source>
</evidence>
<feature type="compositionally biased region" description="Low complexity" evidence="5">
    <location>
        <begin position="195"/>
        <end position="206"/>
    </location>
</feature>
<dbReference type="InterPro" id="IPR013083">
    <property type="entry name" value="Znf_RING/FYVE/PHD"/>
</dbReference>
<reference evidence="7" key="1">
    <citation type="journal article" date="2020" name="Stud. Mycol.">
        <title>101 Dothideomycetes genomes: a test case for predicting lifestyles and emergence of pathogens.</title>
        <authorList>
            <person name="Haridas S."/>
            <person name="Albert R."/>
            <person name="Binder M."/>
            <person name="Bloem J."/>
            <person name="Labutti K."/>
            <person name="Salamov A."/>
            <person name="Andreopoulos B."/>
            <person name="Baker S."/>
            <person name="Barry K."/>
            <person name="Bills G."/>
            <person name="Bluhm B."/>
            <person name="Cannon C."/>
            <person name="Castanera R."/>
            <person name="Culley D."/>
            <person name="Daum C."/>
            <person name="Ezra D."/>
            <person name="Gonzalez J."/>
            <person name="Henrissat B."/>
            <person name="Kuo A."/>
            <person name="Liang C."/>
            <person name="Lipzen A."/>
            <person name="Lutzoni F."/>
            <person name="Magnuson J."/>
            <person name="Mondo S."/>
            <person name="Nolan M."/>
            <person name="Ohm R."/>
            <person name="Pangilinan J."/>
            <person name="Park H.-J."/>
            <person name="Ramirez L."/>
            <person name="Alfaro M."/>
            <person name="Sun H."/>
            <person name="Tritt A."/>
            <person name="Yoshinaga Y."/>
            <person name="Zwiers L.-H."/>
            <person name="Turgeon B."/>
            <person name="Goodwin S."/>
            <person name="Spatafora J."/>
            <person name="Crous P."/>
            <person name="Grigoriev I."/>
        </authorList>
    </citation>
    <scope>NUCLEOTIDE SEQUENCE</scope>
    <source>
        <strain evidence="7">CBS 113818</strain>
    </source>
</reference>
<dbReference type="AlphaFoldDB" id="A0A6A6ZMD6"/>
<organism evidence="7 8">
    <name type="scientific">Ophiobolus disseminans</name>
    <dbReference type="NCBI Taxonomy" id="1469910"/>
    <lineage>
        <taxon>Eukaryota</taxon>
        <taxon>Fungi</taxon>
        <taxon>Dikarya</taxon>
        <taxon>Ascomycota</taxon>
        <taxon>Pezizomycotina</taxon>
        <taxon>Dothideomycetes</taxon>
        <taxon>Pleosporomycetidae</taxon>
        <taxon>Pleosporales</taxon>
        <taxon>Pleosporineae</taxon>
        <taxon>Phaeosphaeriaceae</taxon>
        <taxon>Ophiobolus</taxon>
    </lineage>
</organism>
<feature type="region of interest" description="Disordered" evidence="5">
    <location>
        <begin position="397"/>
        <end position="417"/>
    </location>
</feature>
<feature type="region of interest" description="Disordered" evidence="5">
    <location>
        <begin position="195"/>
        <end position="217"/>
    </location>
</feature>
<keyword evidence="2 4" id="KW-0863">Zinc-finger</keyword>
<evidence type="ECO:0000256" key="5">
    <source>
        <dbReference type="SAM" id="MobiDB-lite"/>
    </source>
</evidence>
<evidence type="ECO:0000313" key="8">
    <source>
        <dbReference type="Proteomes" id="UP000799424"/>
    </source>
</evidence>
<sequence>MSTENLAAPSTSSNDAVAAPSMSADIAAILSMSTDIVAASSASSDTTSEDFTPFTVNPDVPSPPSVRSQAEFLAGGIIPIAPVPGEDCPIRRDEMASDVVKIAACSHTFHCSCIVSWFEGSGYVPNTSCPYCCLELYDRPSRRSSIGSIGSFGSLTYSERGRTPSLEDLHERERDGETWIQRQYRLIRERRRRSGSPVSSYVGSPEPHYEGERESETWVQRQTRLIDERHVPSRVWYSASRRGSGSVASRYRSRSISSDLESYFSGERNGETWYDLFLAARQRREDLRVGSAASRSGSVASYASSAPTHINDLGSFYSGDRNGEDWYERRGHLLSALDHDLPNPSEVGSYYAGDRNGEDWYERRGRLRDARAEASHGSASWSELRERARRTLDRIRSSDGMRNQDSSALDGHPEGTNLVQTIRLPRSSPHEPFTVRISAPVTVSRL</sequence>
<gene>
    <name evidence="7" type="ORF">CC86DRAFT_410643</name>
</gene>
<feature type="region of interest" description="Disordered" evidence="5">
    <location>
        <begin position="42"/>
        <end position="65"/>
    </location>
</feature>